<dbReference type="EMBL" id="MLIS01000554">
    <property type="protein sequence ID" value="OHU66440.1"/>
    <property type="molecule type" value="Genomic_DNA"/>
</dbReference>
<gene>
    <name evidence="1" type="ORF">BKG84_29595</name>
</gene>
<dbReference type="Proteomes" id="UP000179441">
    <property type="component" value="Unassembled WGS sequence"/>
</dbReference>
<reference evidence="1 2" key="1">
    <citation type="submission" date="2016-10" db="EMBL/GenBank/DDBJ databases">
        <title>Evaluation of Human, Veterinary and Environmental Mycobacterium chelonae Isolates by Core Genome Phylogenomic Analysis, Targeted Gene Comparison, and Anti-microbial Susceptibility Patterns: A Tale of Mistaken Identities.</title>
        <authorList>
            <person name="Fogelson S.B."/>
            <person name="Camus A.C."/>
            <person name="Lorenz W."/>
            <person name="Vasireddy R."/>
            <person name="Vasireddy S."/>
            <person name="Smith T."/>
            <person name="Brown-Elliott B.A."/>
            <person name="Wallace R.J.Jr."/>
            <person name="Hasan N.A."/>
            <person name="Reischl U."/>
            <person name="Sanchez S."/>
        </authorList>
    </citation>
    <scope>NUCLEOTIDE SEQUENCE [LARGE SCALE GENOMIC DNA]</scope>
    <source>
        <strain evidence="1 2">15518</strain>
    </source>
</reference>
<protein>
    <recommendedName>
        <fullName evidence="3">DUF3298 domain-containing protein</fullName>
    </recommendedName>
</protein>
<dbReference type="AlphaFoldDB" id="A0A1S1LWU5"/>
<evidence type="ECO:0000313" key="1">
    <source>
        <dbReference type="EMBL" id="OHU66440.1"/>
    </source>
</evidence>
<proteinExistence type="predicted"/>
<comment type="caution">
    <text evidence="1">The sequence shown here is derived from an EMBL/GenBank/DDBJ whole genome shotgun (WGS) entry which is preliminary data.</text>
</comment>
<name>A0A1S1LWU5_MYCCH</name>
<evidence type="ECO:0008006" key="3">
    <source>
        <dbReference type="Google" id="ProtNLM"/>
    </source>
</evidence>
<accession>A0A1S1LWU5</accession>
<evidence type="ECO:0000313" key="2">
    <source>
        <dbReference type="Proteomes" id="UP000179441"/>
    </source>
</evidence>
<sequence length="98" mass="10883">MPVTWASLFRDKDVGIARLSEQTSAIMARVYPPPYTGAWQLGGGAAPIDLNFRYWIPTAQGIELHFPDYQFGRGSKEITVPWTSLADLIAPEFLPIMG</sequence>
<organism evidence="1 2">
    <name type="scientific">Mycobacteroides chelonae</name>
    <name type="common">Mycobacterium chelonae</name>
    <dbReference type="NCBI Taxonomy" id="1774"/>
    <lineage>
        <taxon>Bacteria</taxon>
        <taxon>Bacillati</taxon>
        <taxon>Actinomycetota</taxon>
        <taxon>Actinomycetes</taxon>
        <taxon>Mycobacteriales</taxon>
        <taxon>Mycobacteriaceae</taxon>
        <taxon>Mycobacteroides</taxon>
    </lineage>
</organism>
<keyword evidence="2" id="KW-1185">Reference proteome</keyword>